<evidence type="ECO:0000256" key="6">
    <source>
        <dbReference type="ARBA" id="ARBA00023146"/>
    </source>
</evidence>
<evidence type="ECO:0000256" key="2">
    <source>
        <dbReference type="ARBA" id="ARBA00022598"/>
    </source>
</evidence>
<evidence type="ECO:0000259" key="13">
    <source>
        <dbReference type="Pfam" id="PF13603"/>
    </source>
</evidence>
<evidence type="ECO:0000313" key="14">
    <source>
        <dbReference type="EMBL" id="GHO87760.1"/>
    </source>
</evidence>
<dbReference type="Gene3D" id="1.10.730.10">
    <property type="entry name" value="Isoleucyl-tRNA Synthetase, Domain 1"/>
    <property type="match status" value="1"/>
</dbReference>
<gene>
    <name evidence="14" type="primary">leuS_2</name>
    <name evidence="8" type="synonym">leuS</name>
    <name evidence="14" type="ORF">KSZ_57660</name>
</gene>
<proteinExistence type="inferred from homology"/>
<comment type="similarity">
    <text evidence="1 8 9">Belongs to the class-I aminoacyl-tRNA synthetase family.</text>
</comment>
<feature type="domain" description="Leucyl-tRNA synthetase editing" evidence="13">
    <location>
        <begin position="223"/>
        <end position="411"/>
    </location>
</feature>
<evidence type="ECO:0000256" key="4">
    <source>
        <dbReference type="ARBA" id="ARBA00022840"/>
    </source>
</evidence>
<evidence type="ECO:0000256" key="1">
    <source>
        <dbReference type="ARBA" id="ARBA00005594"/>
    </source>
</evidence>
<keyword evidence="3 8" id="KW-0547">Nucleotide-binding</keyword>
<dbReference type="InterPro" id="IPR009080">
    <property type="entry name" value="tRNAsynth_Ia_anticodon-bd"/>
</dbReference>
<feature type="domain" description="Methionyl/Valyl/Leucyl/Isoleucyl-tRNA synthetase anticodon-binding" evidence="11">
    <location>
        <begin position="663"/>
        <end position="785"/>
    </location>
</feature>
<keyword evidence="15" id="KW-1185">Reference proteome</keyword>
<comment type="caution">
    <text evidence="14">The sequence shown here is derived from an EMBL/GenBank/DDBJ whole genome shotgun (WGS) entry which is preliminary data.</text>
</comment>
<dbReference type="NCBIfam" id="TIGR00396">
    <property type="entry name" value="leuS_bact"/>
    <property type="match status" value="1"/>
</dbReference>
<dbReference type="EMBL" id="BNJJ01000019">
    <property type="protein sequence ID" value="GHO87760.1"/>
    <property type="molecule type" value="Genomic_DNA"/>
</dbReference>
<dbReference type="PANTHER" id="PTHR43740:SF2">
    <property type="entry name" value="LEUCINE--TRNA LIGASE, MITOCHONDRIAL"/>
    <property type="match status" value="1"/>
</dbReference>
<keyword evidence="4 8" id="KW-0067">ATP-binding</keyword>
<evidence type="ECO:0000259" key="10">
    <source>
        <dbReference type="Pfam" id="PF00133"/>
    </source>
</evidence>
<dbReference type="PANTHER" id="PTHR43740">
    <property type="entry name" value="LEUCYL-TRNA SYNTHETASE"/>
    <property type="match status" value="1"/>
</dbReference>
<dbReference type="SUPFAM" id="SSF52374">
    <property type="entry name" value="Nucleotidylyl transferase"/>
    <property type="match status" value="1"/>
</dbReference>
<name>A0ABQ3VNW3_9CHLR</name>
<evidence type="ECO:0000256" key="7">
    <source>
        <dbReference type="ARBA" id="ARBA00047469"/>
    </source>
</evidence>
<protein>
    <recommendedName>
        <fullName evidence="8">Leucine--tRNA ligase</fullName>
        <ecNumber evidence="8">6.1.1.4</ecNumber>
    </recommendedName>
    <alternativeName>
        <fullName evidence="8">Leucyl-tRNA synthetase</fullName>
        <shortName evidence="8">LeuRS</shortName>
    </alternativeName>
</protein>
<dbReference type="InterPro" id="IPR002300">
    <property type="entry name" value="aa-tRNA-synth_Ia"/>
</dbReference>
<dbReference type="GO" id="GO:0016874">
    <property type="term" value="F:ligase activity"/>
    <property type="evidence" value="ECO:0007669"/>
    <property type="project" value="UniProtKB-KW"/>
</dbReference>
<dbReference type="Gene3D" id="3.10.20.590">
    <property type="match status" value="1"/>
</dbReference>
<dbReference type="RefSeq" id="WP_201365292.1">
    <property type="nucleotide sequence ID" value="NZ_BNJJ01000019.1"/>
</dbReference>
<dbReference type="CDD" id="cd07958">
    <property type="entry name" value="Anticodon_Ia_Leu_BEm"/>
    <property type="match status" value="1"/>
</dbReference>
<feature type="binding site" evidence="8">
    <location>
        <position position="590"/>
    </location>
    <ligand>
        <name>ATP</name>
        <dbReference type="ChEBI" id="CHEBI:30616"/>
    </ligand>
</feature>
<dbReference type="InterPro" id="IPR013155">
    <property type="entry name" value="M/V/L/I-tRNA-synth_anticd-bd"/>
</dbReference>
<accession>A0ABQ3VNW3</accession>
<dbReference type="Pfam" id="PF08264">
    <property type="entry name" value="Anticodon_1"/>
    <property type="match status" value="1"/>
</dbReference>
<dbReference type="EC" id="6.1.1.4" evidence="8"/>
<evidence type="ECO:0000313" key="15">
    <source>
        <dbReference type="Proteomes" id="UP000635565"/>
    </source>
</evidence>
<dbReference type="HAMAP" id="MF_00049_B">
    <property type="entry name" value="Leu_tRNA_synth_B"/>
    <property type="match status" value="1"/>
</dbReference>
<comment type="subcellular location">
    <subcellularLocation>
        <location evidence="8">Cytoplasm</location>
    </subcellularLocation>
</comment>
<evidence type="ECO:0000256" key="8">
    <source>
        <dbReference type="HAMAP-Rule" id="MF_00049"/>
    </source>
</evidence>
<feature type="domain" description="Methionyl/Leucyl tRNA synthetase" evidence="12">
    <location>
        <begin position="43"/>
        <end position="183"/>
    </location>
</feature>
<evidence type="ECO:0000259" key="11">
    <source>
        <dbReference type="Pfam" id="PF08264"/>
    </source>
</evidence>
<dbReference type="InterPro" id="IPR025709">
    <property type="entry name" value="Leu_tRNA-synth_edit"/>
</dbReference>
<dbReference type="InterPro" id="IPR015413">
    <property type="entry name" value="Methionyl/Leucyl_tRNA_Synth"/>
</dbReference>
<dbReference type="InterPro" id="IPR014729">
    <property type="entry name" value="Rossmann-like_a/b/a_fold"/>
</dbReference>
<evidence type="ECO:0000256" key="9">
    <source>
        <dbReference type="RuleBase" id="RU363039"/>
    </source>
</evidence>
<evidence type="ECO:0000256" key="3">
    <source>
        <dbReference type="ARBA" id="ARBA00022741"/>
    </source>
</evidence>
<dbReference type="PRINTS" id="PR00985">
    <property type="entry name" value="TRNASYNTHLEU"/>
</dbReference>
<dbReference type="SUPFAM" id="SSF50677">
    <property type="entry name" value="ValRS/IleRS/LeuRS editing domain"/>
    <property type="match status" value="1"/>
</dbReference>
<dbReference type="SUPFAM" id="SSF47323">
    <property type="entry name" value="Anticodon-binding domain of a subclass of class I aminoacyl-tRNA synthetases"/>
    <property type="match status" value="1"/>
</dbReference>
<dbReference type="Pfam" id="PF13603">
    <property type="entry name" value="tRNA-synt_1_2"/>
    <property type="match status" value="1"/>
</dbReference>
<dbReference type="CDD" id="cd00812">
    <property type="entry name" value="LeuRS_core"/>
    <property type="match status" value="1"/>
</dbReference>
<evidence type="ECO:0000259" key="12">
    <source>
        <dbReference type="Pfam" id="PF09334"/>
    </source>
</evidence>
<dbReference type="Proteomes" id="UP000635565">
    <property type="component" value="Unassembled WGS sequence"/>
</dbReference>
<keyword evidence="5 8" id="KW-0648">Protein biosynthesis</keyword>
<organism evidence="14 15">
    <name type="scientific">Dictyobacter formicarum</name>
    <dbReference type="NCBI Taxonomy" id="2778368"/>
    <lineage>
        <taxon>Bacteria</taxon>
        <taxon>Bacillati</taxon>
        <taxon>Chloroflexota</taxon>
        <taxon>Ktedonobacteria</taxon>
        <taxon>Ktedonobacterales</taxon>
        <taxon>Dictyobacteraceae</taxon>
        <taxon>Dictyobacter</taxon>
    </lineage>
</organism>
<feature type="short sequence motif" description="'HIGH' region" evidence="8">
    <location>
        <begin position="44"/>
        <end position="54"/>
    </location>
</feature>
<keyword evidence="6 8" id="KW-0030">Aminoacyl-tRNA synthetase</keyword>
<dbReference type="Gene3D" id="3.40.50.620">
    <property type="entry name" value="HUPs"/>
    <property type="match status" value="2"/>
</dbReference>
<dbReference type="Pfam" id="PF09334">
    <property type="entry name" value="tRNA-synt_1g"/>
    <property type="match status" value="1"/>
</dbReference>
<dbReference type="InterPro" id="IPR009008">
    <property type="entry name" value="Val/Leu/Ile-tRNA-synth_edit"/>
</dbReference>
<comment type="catalytic activity">
    <reaction evidence="7 8">
        <text>tRNA(Leu) + L-leucine + ATP = L-leucyl-tRNA(Leu) + AMP + diphosphate</text>
        <dbReference type="Rhea" id="RHEA:11688"/>
        <dbReference type="Rhea" id="RHEA-COMP:9613"/>
        <dbReference type="Rhea" id="RHEA-COMP:9622"/>
        <dbReference type="ChEBI" id="CHEBI:30616"/>
        <dbReference type="ChEBI" id="CHEBI:33019"/>
        <dbReference type="ChEBI" id="CHEBI:57427"/>
        <dbReference type="ChEBI" id="CHEBI:78442"/>
        <dbReference type="ChEBI" id="CHEBI:78494"/>
        <dbReference type="ChEBI" id="CHEBI:456215"/>
        <dbReference type="EC" id="6.1.1.4"/>
    </reaction>
</comment>
<feature type="domain" description="Aminoacyl-tRNA synthetase class Ia" evidence="10">
    <location>
        <begin position="425"/>
        <end position="615"/>
    </location>
</feature>
<sequence length="825" mass="94392">MITHTKYDPKEIENKWQTQWEADQIYHASDDSSRPNFYHLVMFPYPSGDLHMGHWYNYSPFDAYGRFKRMQGYNVMQPIGFDAFGLPAENAAIKRGIQARTWTLANIENMRKQLRAMGAQWDWQREVITCLPDYYKWTQWLFLQFYKKGLAYRTKAPANWCPGCNTTLANEQVLADGTCERCGSVVIRKEIDQWLLKISAYAERLLDFSEVVNWPEKTITMQRNWIGRSEGAEIRFSAEIDGQTEEIPVFTTRPDTIYGATFFVLAPEHPWVEKITTPQQQAEVDEYVTQARRMTEIERMSTEKEKSGVFTGAYVTNPVSGEEIPVWIADYVLMSYGAGAIMGVPAHDQRDFEFARKFGIPIREVIRAEGEEATDPATWTEAKEALGVMVNSGPFDGTPGEEAKARVIAYIEEKGIGHSKVNYRLRDWLISRQRYWGAPIPIVYCPEHGTVLVPEDQLPVFLPENVQFKATGESPLRYEPDFVNTTCPVCGGPATREADTMDTFIDSSWYYLRYADPHNDTAAWSPEKMHEWLPINQYVGGVEHAILHLLYSRFFVKALHDMGYLTFDEPFQRLFHQGMVLGSDGQKMSKSRGNVEAPDKYVSKYGADTVRCYMMFIGPFDAGGSFKADNLEGIWRFLNRVWTLVSDAWINKPNTAVSKESKAIERLRHKTIKRVTEDLNNFRFNTALAALMEFNNALIKQQRETVAHSAAYRDALSSLLQLLAPFAPHITEELWQQSGHTGSIHTTEWPTYVEELTQDEAFTLVVQVNGKVRERMEVPADISEEEVRKLALANERVQSFIGSSANVQKIIYIPGRLVNIVVRNA</sequence>
<dbReference type="Pfam" id="PF00133">
    <property type="entry name" value="tRNA-synt_1"/>
    <property type="match status" value="1"/>
</dbReference>
<dbReference type="InterPro" id="IPR002302">
    <property type="entry name" value="Leu-tRNA-ligase"/>
</dbReference>
<keyword evidence="2 8" id="KW-0436">Ligase</keyword>
<feature type="short sequence motif" description="'KMSKS' region" evidence="8">
    <location>
        <begin position="587"/>
        <end position="591"/>
    </location>
</feature>
<keyword evidence="8" id="KW-0963">Cytoplasm</keyword>
<reference evidence="14 15" key="1">
    <citation type="journal article" date="2021" name="Int. J. Syst. Evol. Microbiol.">
        <title>Reticulibacter mediterranei gen. nov., sp. nov., within the new family Reticulibacteraceae fam. nov., and Ktedonospora formicarum gen. nov., sp. nov., Ktedonobacter robiniae sp. nov., Dictyobacter formicarum sp. nov. and Dictyobacter arantiisoli sp. nov., belonging to the class Ktedonobacteria.</title>
        <authorList>
            <person name="Yabe S."/>
            <person name="Zheng Y."/>
            <person name="Wang C.M."/>
            <person name="Sakai Y."/>
            <person name="Abe K."/>
            <person name="Yokota A."/>
            <person name="Donadio S."/>
            <person name="Cavaletti L."/>
            <person name="Monciardini P."/>
        </authorList>
    </citation>
    <scope>NUCLEOTIDE SEQUENCE [LARGE SCALE GENOMIC DNA]</scope>
    <source>
        <strain evidence="14 15">SOSP1-9</strain>
    </source>
</reference>
<evidence type="ECO:0000256" key="5">
    <source>
        <dbReference type="ARBA" id="ARBA00022917"/>
    </source>
</evidence>